<evidence type="ECO:0000256" key="2">
    <source>
        <dbReference type="ARBA" id="ARBA00022741"/>
    </source>
</evidence>
<evidence type="ECO:0000313" key="7">
    <source>
        <dbReference type="Proteomes" id="UP000035763"/>
    </source>
</evidence>
<sequence>MSEGYRGRYGREESYSDDVIFGADASRKDPRPQDPGPQEGPGRHTRPGARGSAVSSGPFVEVETVTKTYGSGETAVTALHEVSLSVPPGEFLAIQGRSGSGKTTLLNVLGGLDRADSGRIRVGGADVTAMSDDELLALRRDQVAYIFQGFGLLPILTAAENVGIPLRLKGIDPTDREERVRAALAHVGLEQHPNQTPAELSGGQQQRVAIARALVGGPGLLLADEPTGQLDSATAREIMDLIGRLVRETGMTAIVTTHDPILLSLADRVLEITDGRLGESP</sequence>
<dbReference type="GO" id="GO:0005524">
    <property type="term" value="F:ATP binding"/>
    <property type="evidence" value="ECO:0007669"/>
    <property type="project" value="UniProtKB-KW"/>
</dbReference>
<dbReference type="InterPro" id="IPR003439">
    <property type="entry name" value="ABC_transporter-like_ATP-bd"/>
</dbReference>
<dbReference type="AlphaFoldDB" id="W6JVK9"/>
<keyword evidence="7" id="KW-1185">Reference proteome</keyword>
<dbReference type="EMBL" id="CAJA01000145">
    <property type="protein sequence ID" value="CCH73042.1"/>
    <property type="molecule type" value="Genomic_DNA"/>
</dbReference>
<organism evidence="6 7">
    <name type="scientific">Nostocoides australiense Ben110</name>
    <dbReference type="NCBI Taxonomy" id="1193182"/>
    <lineage>
        <taxon>Bacteria</taxon>
        <taxon>Bacillati</taxon>
        <taxon>Actinomycetota</taxon>
        <taxon>Actinomycetes</taxon>
        <taxon>Micrococcales</taxon>
        <taxon>Intrasporangiaceae</taxon>
        <taxon>Nostocoides</taxon>
    </lineage>
</organism>
<evidence type="ECO:0000256" key="1">
    <source>
        <dbReference type="ARBA" id="ARBA00022448"/>
    </source>
</evidence>
<feature type="region of interest" description="Disordered" evidence="4">
    <location>
        <begin position="1"/>
        <end position="57"/>
    </location>
</feature>
<dbReference type="OrthoDB" id="9802264at2"/>
<evidence type="ECO:0000313" key="6">
    <source>
        <dbReference type="EMBL" id="CCH73042.1"/>
    </source>
</evidence>
<dbReference type="PANTHER" id="PTHR24220">
    <property type="entry name" value="IMPORT ATP-BINDING PROTEIN"/>
    <property type="match status" value="1"/>
</dbReference>
<dbReference type="RefSeq" id="WP_083433758.1">
    <property type="nucleotide sequence ID" value="NZ_HG764815.1"/>
</dbReference>
<accession>W6JVK9</accession>
<comment type="caution">
    <text evidence="6">The sequence shown here is derived from an EMBL/GenBank/DDBJ whole genome shotgun (WGS) entry which is preliminary data.</text>
</comment>
<keyword evidence="2" id="KW-0547">Nucleotide-binding</keyword>
<reference evidence="6 7" key="1">
    <citation type="journal article" date="2013" name="ISME J.">
        <title>A metabolic model for members of the genus Tetrasphaera involved in enhanced biological phosphorus removal.</title>
        <authorList>
            <person name="Kristiansen R."/>
            <person name="Nguyen H.T.T."/>
            <person name="Saunders A.M."/>
            <person name="Nielsen J.L."/>
            <person name="Wimmer R."/>
            <person name="Le V.Q."/>
            <person name="McIlroy S.J."/>
            <person name="Petrovski S."/>
            <person name="Seviour R.J."/>
            <person name="Calteau A."/>
            <person name="Nielsen K.L."/>
            <person name="Nielsen P.H."/>
        </authorList>
    </citation>
    <scope>NUCLEOTIDE SEQUENCE [LARGE SCALE GENOMIC DNA]</scope>
    <source>
        <strain evidence="6 7">Ben110</strain>
    </source>
</reference>
<dbReference type="GO" id="GO:0016887">
    <property type="term" value="F:ATP hydrolysis activity"/>
    <property type="evidence" value="ECO:0007669"/>
    <property type="project" value="InterPro"/>
</dbReference>
<dbReference type="InterPro" id="IPR027417">
    <property type="entry name" value="P-loop_NTPase"/>
</dbReference>
<dbReference type="InterPro" id="IPR017911">
    <property type="entry name" value="MacB-like_ATP-bd"/>
</dbReference>
<proteinExistence type="predicted"/>
<dbReference type="Proteomes" id="UP000035763">
    <property type="component" value="Unassembled WGS sequence"/>
</dbReference>
<gene>
    <name evidence="6" type="ORF">BN11_2290024</name>
</gene>
<evidence type="ECO:0000259" key="5">
    <source>
        <dbReference type="PROSITE" id="PS50893"/>
    </source>
</evidence>
<dbReference type="InterPro" id="IPR015854">
    <property type="entry name" value="ABC_transpr_LolD-like"/>
</dbReference>
<dbReference type="PANTHER" id="PTHR24220:SF685">
    <property type="entry name" value="ABC TRANSPORTER RELATED"/>
    <property type="match status" value="1"/>
</dbReference>
<dbReference type="PROSITE" id="PS50893">
    <property type="entry name" value="ABC_TRANSPORTER_2"/>
    <property type="match status" value="1"/>
</dbReference>
<name>W6JVK9_9MICO</name>
<dbReference type="Gene3D" id="3.40.50.300">
    <property type="entry name" value="P-loop containing nucleotide triphosphate hydrolases"/>
    <property type="match status" value="1"/>
</dbReference>
<dbReference type="GO" id="GO:0005886">
    <property type="term" value="C:plasma membrane"/>
    <property type="evidence" value="ECO:0007669"/>
    <property type="project" value="TreeGrafter"/>
</dbReference>
<dbReference type="GO" id="GO:0022857">
    <property type="term" value="F:transmembrane transporter activity"/>
    <property type="evidence" value="ECO:0007669"/>
    <property type="project" value="UniProtKB-ARBA"/>
</dbReference>
<dbReference type="STRING" id="1193182.BN11_2290024"/>
<dbReference type="InterPro" id="IPR003593">
    <property type="entry name" value="AAA+_ATPase"/>
</dbReference>
<dbReference type="Pfam" id="PF00005">
    <property type="entry name" value="ABC_tran"/>
    <property type="match status" value="1"/>
</dbReference>
<dbReference type="InterPro" id="IPR017871">
    <property type="entry name" value="ABC_transporter-like_CS"/>
</dbReference>
<dbReference type="FunFam" id="3.40.50.300:FF:000032">
    <property type="entry name" value="Export ABC transporter ATP-binding protein"/>
    <property type="match status" value="1"/>
</dbReference>
<feature type="domain" description="ABC transporter" evidence="5">
    <location>
        <begin position="60"/>
        <end position="280"/>
    </location>
</feature>
<evidence type="ECO:0000256" key="4">
    <source>
        <dbReference type="SAM" id="MobiDB-lite"/>
    </source>
</evidence>
<keyword evidence="3 6" id="KW-0067">ATP-binding</keyword>
<evidence type="ECO:0000256" key="3">
    <source>
        <dbReference type="ARBA" id="ARBA00022840"/>
    </source>
</evidence>
<feature type="compositionally biased region" description="Basic and acidic residues" evidence="4">
    <location>
        <begin position="1"/>
        <end position="14"/>
    </location>
</feature>
<dbReference type="PROSITE" id="PS00211">
    <property type="entry name" value="ABC_TRANSPORTER_1"/>
    <property type="match status" value="1"/>
</dbReference>
<dbReference type="SUPFAM" id="SSF52540">
    <property type="entry name" value="P-loop containing nucleoside triphosphate hydrolases"/>
    <property type="match status" value="1"/>
</dbReference>
<dbReference type="CDD" id="cd03255">
    <property type="entry name" value="ABC_MJ0796_LolCDE_FtsE"/>
    <property type="match status" value="1"/>
</dbReference>
<dbReference type="GO" id="GO:0098796">
    <property type="term" value="C:membrane protein complex"/>
    <property type="evidence" value="ECO:0007669"/>
    <property type="project" value="UniProtKB-ARBA"/>
</dbReference>
<protein>
    <submittedName>
        <fullName evidence="6">ABC transporter (ATP-binding protein) (Modular protein)</fullName>
    </submittedName>
</protein>
<dbReference type="SMART" id="SM00382">
    <property type="entry name" value="AAA"/>
    <property type="match status" value="1"/>
</dbReference>
<keyword evidence="1" id="KW-0813">Transport</keyword>